<protein>
    <submittedName>
        <fullName evidence="1">Uncharacterized protein</fullName>
    </submittedName>
</protein>
<evidence type="ECO:0000313" key="1">
    <source>
        <dbReference type="EMBL" id="KAF2823762.1"/>
    </source>
</evidence>
<organism evidence="1 2">
    <name type="scientific">Ophiobolus disseminans</name>
    <dbReference type="NCBI Taxonomy" id="1469910"/>
    <lineage>
        <taxon>Eukaryota</taxon>
        <taxon>Fungi</taxon>
        <taxon>Dikarya</taxon>
        <taxon>Ascomycota</taxon>
        <taxon>Pezizomycotina</taxon>
        <taxon>Dothideomycetes</taxon>
        <taxon>Pleosporomycetidae</taxon>
        <taxon>Pleosporales</taxon>
        <taxon>Pleosporineae</taxon>
        <taxon>Phaeosphaeriaceae</taxon>
        <taxon>Ophiobolus</taxon>
    </lineage>
</organism>
<sequence length="81" mass="8472">MYMPCPATVVASMSAPVFMLMCLAHGRVGVVAVGFGGVATHVDECGRVWVLICALKVEFGSCVCCGVCMCGVLFPRVDVTI</sequence>
<dbReference type="EMBL" id="MU006231">
    <property type="protein sequence ID" value="KAF2823762.1"/>
    <property type="molecule type" value="Genomic_DNA"/>
</dbReference>
<name>A0A6A6ZRR6_9PLEO</name>
<dbReference type="Proteomes" id="UP000799424">
    <property type="component" value="Unassembled WGS sequence"/>
</dbReference>
<reference evidence="1" key="1">
    <citation type="journal article" date="2020" name="Stud. Mycol.">
        <title>101 Dothideomycetes genomes: a test case for predicting lifestyles and emergence of pathogens.</title>
        <authorList>
            <person name="Haridas S."/>
            <person name="Albert R."/>
            <person name="Binder M."/>
            <person name="Bloem J."/>
            <person name="Labutti K."/>
            <person name="Salamov A."/>
            <person name="Andreopoulos B."/>
            <person name="Baker S."/>
            <person name="Barry K."/>
            <person name="Bills G."/>
            <person name="Bluhm B."/>
            <person name="Cannon C."/>
            <person name="Castanera R."/>
            <person name="Culley D."/>
            <person name="Daum C."/>
            <person name="Ezra D."/>
            <person name="Gonzalez J."/>
            <person name="Henrissat B."/>
            <person name="Kuo A."/>
            <person name="Liang C."/>
            <person name="Lipzen A."/>
            <person name="Lutzoni F."/>
            <person name="Magnuson J."/>
            <person name="Mondo S."/>
            <person name="Nolan M."/>
            <person name="Ohm R."/>
            <person name="Pangilinan J."/>
            <person name="Park H.-J."/>
            <person name="Ramirez L."/>
            <person name="Alfaro M."/>
            <person name="Sun H."/>
            <person name="Tritt A."/>
            <person name="Yoshinaga Y."/>
            <person name="Zwiers L.-H."/>
            <person name="Turgeon B."/>
            <person name="Goodwin S."/>
            <person name="Spatafora J."/>
            <person name="Crous P."/>
            <person name="Grigoriev I."/>
        </authorList>
    </citation>
    <scope>NUCLEOTIDE SEQUENCE</scope>
    <source>
        <strain evidence="1">CBS 113818</strain>
    </source>
</reference>
<dbReference type="AlphaFoldDB" id="A0A6A6ZRR6"/>
<keyword evidence="2" id="KW-1185">Reference proteome</keyword>
<accession>A0A6A6ZRR6</accession>
<proteinExistence type="predicted"/>
<evidence type="ECO:0000313" key="2">
    <source>
        <dbReference type="Proteomes" id="UP000799424"/>
    </source>
</evidence>
<gene>
    <name evidence="1" type="ORF">CC86DRAFT_59806</name>
</gene>